<organism evidence="2 3">
    <name type="scientific">Piscirickettsia salmonis</name>
    <dbReference type="NCBI Taxonomy" id="1238"/>
    <lineage>
        <taxon>Bacteria</taxon>
        <taxon>Pseudomonadati</taxon>
        <taxon>Pseudomonadota</taxon>
        <taxon>Gammaproteobacteria</taxon>
        <taxon>Thiotrichales</taxon>
        <taxon>Piscirickettsiaceae</taxon>
        <taxon>Piscirickettsia</taxon>
    </lineage>
</organism>
<sequence>MPYIEVESRLSKMQKIDEKPGGVTNGFIGIKVNKGEEGELFNKFKDFYLDRYNIDVRDLEITNYYQLIQLFHLDNIKESYKDIKSAFTKYCKEHGFAYLVKNDHKDPRVSLGILNQVSNPTKNFRQTGTYTRLSAKGRLGTLAAEAMGYAYNIAKRGYKEDKNKESLEEVFALNLAGIVGLGAPQASVLVKKYKNGEAKFCVKTHWESSLIHDQSASKVTAHTRYLAAMLTISDYDMLGSRGQNAAAKLRADGSGTDLYVYDCGHPFSNKAITNIAPFESENDLYTLVGLVNTYLALPKSWLTQRQINILEHIKDYLEATPALSQYIIQNPKSYRQMKEGLTNDIESLDISHDEKLFYKSHIESLETKLQESFRNTVMSLFKSNKDIVKAIQNTARRKHVKLLNKQLSLQLSTILQNIHTLGSQGYGQAYHQARESFNSLCAFLNGNDPEAAIKLIEHKEKEIPDSPDTPRELKNLKIQLKKLKEILIDPDIHNKYLHTTIQKQYAVEKIRKAIYTKLSNITKSSENIDKLYDQFKELISAYNLAKSQLAHHDITPSAQELFNAELQAIEKNSKPDELNSINFEQLKEFVKNDFQDLPEHKHAEKLDSSATITTATPKNKERAITLESLPPTRKRASAYSQPDSSNTPLPKEHLKQQVSLQLSTLLQNIHKLGSAEIALSQPYQESQRAFNILCAFLSGNEPKAAVKYIEHKEKEIPDTPGTPQELKNLKVELQKLKGLLTNPDIANSNLHVTIQKYYTLDAARRNIFAKLSSIVKSPESVNNLSEQCKRLIDAYHLAKADLPNNEIIPTAQELFSIELTAIESNSKPEELHSINSARLKRFIQSGFQEHTEKSTTDAVSAAAPISRKRADACLQQSCRTSTLMLNAFTNAHDQHANADTAPAITAAY</sequence>
<name>A0A1L6TAM9_PISSA</name>
<evidence type="ECO:0000313" key="2">
    <source>
        <dbReference type="EMBL" id="ALB22347.1"/>
    </source>
</evidence>
<gene>
    <name evidence="2" type="ORF">KU39_1164</name>
</gene>
<protein>
    <submittedName>
        <fullName evidence="2">Glycoside hydrolase family 2 immunoglobulin domain protein beta-sandwich</fullName>
    </submittedName>
</protein>
<keyword evidence="2" id="KW-0378">Hydrolase</keyword>
<dbReference type="GO" id="GO:0016787">
    <property type="term" value="F:hydrolase activity"/>
    <property type="evidence" value="ECO:0007669"/>
    <property type="project" value="UniProtKB-KW"/>
</dbReference>
<reference evidence="2 3" key="1">
    <citation type="journal article" date="2014" name="Genome Announc.">
        <title>Comparative Genome Analysis of Two Isolates of the Fish Pathogen Piscirickettsia salmonis from Different Hosts Reveals Major Differences in Virulence-Associated Secretion Systems.</title>
        <authorList>
            <person name="Bohle H."/>
            <person name="Henriquez P."/>
            <person name="Grothusen H."/>
            <person name="Navas E."/>
            <person name="Sandoval A."/>
            <person name="Bustamante F."/>
            <person name="Bustos P."/>
            <person name="Mancilla M."/>
        </authorList>
    </citation>
    <scope>NUCLEOTIDE SEQUENCE [LARGE SCALE GENOMIC DNA]</scope>
    <source>
        <strain evidence="3">B1-32597</strain>
    </source>
</reference>
<evidence type="ECO:0000256" key="1">
    <source>
        <dbReference type="SAM" id="MobiDB-lite"/>
    </source>
</evidence>
<dbReference type="OrthoDB" id="7072048at2"/>
<evidence type="ECO:0000313" key="3">
    <source>
        <dbReference type="Proteomes" id="UP000029558"/>
    </source>
</evidence>
<dbReference type="EMBL" id="CP012508">
    <property type="protein sequence ID" value="ALB22347.1"/>
    <property type="molecule type" value="Genomic_DNA"/>
</dbReference>
<dbReference type="RefSeq" id="WP_017376395.1">
    <property type="nucleotide sequence ID" value="NZ_CP012508.1"/>
</dbReference>
<dbReference type="AlphaFoldDB" id="A0A1L6TAM9"/>
<proteinExistence type="predicted"/>
<accession>A0A1L6TAM9</accession>
<dbReference type="Proteomes" id="UP000029558">
    <property type="component" value="Chromosome"/>
</dbReference>
<feature type="compositionally biased region" description="Polar residues" evidence="1">
    <location>
        <begin position="638"/>
        <end position="648"/>
    </location>
</feature>
<feature type="region of interest" description="Disordered" evidence="1">
    <location>
        <begin position="611"/>
        <end position="651"/>
    </location>
</feature>